<name>W5T7T7_BORHE</name>
<accession>W5T7T7</accession>
<gene>
    <name evidence="1" type="ORF">BHO_0127401</name>
</gene>
<evidence type="ECO:0000313" key="1">
    <source>
        <dbReference type="EMBL" id="AHH13391.1"/>
    </source>
</evidence>
<dbReference type="AlphaFoldDB" id="W5T7T7"/>
<keyword evidence="1" id="KW-0614">Plasmid</keyword>
<dbReference type="HOGENOM" id="CLU_2647333_0_0_12"/>
<sequence>MKLEMLERSLKPEIVSVSNEVFLVRRAIEINKIELKQDIFKTIAIRKAIDSGLKIVKEAMKINANDTSYKSWSEHS</sequence>
<dbReference type="RefSeq" id="WP_025407181.1">
    <property type="nucleotide sequence ID" value="NZ_CP005727.1"/>
</dbReference>
<reference evidence="1" key="1">
    <citation type="submission" date="2013-04" db="EMBL/GenBank/DDBJ databases">
        <title>Comparative Genomics of Relapsing Fever Spirochetes.</title>
        <authorList>
            <person name="Schwan T.G."/>
            <person name="Raffel S.J."/>
            <person name="Porcella S.F."/>
            <person name="Martens C.A."/>
            <person name="Bruno D.P."/>
            <person name="Ricklefs S.M."/>
            <person name="Barbian K.B."/>
        </authorList>
    </citation>
    <scope>NUCLEOTIDE SEQUENCE</scope>
    <source>
        <strain evidence="1">YBT</strain>
        <plasmid evidence="1">unnamed</plasmid>
    </source>
</reference>
<geneLocation type="plasmid" evidence="1">
    <name>unnamed</name>
</geneLocation>
<protein>
    <submittedName>
        <fullName evidence="1">Uncharacterized protein</fullName>
    </submittedName>
</protein>
<proteinExistence type="predicted"/>
<dbReference type="EMBL" id="CP005727">
    <property type="protein sequence ID" value="AHH13391.1"/>
    <property type="molecule type" value="Genomic_DNA"/>
</dbReference>
<organism evidence="1">
    <name type="scientific">Borrelia hermsii YBT</name>
    <dbReference type="NCBI Taxonomy" id="1313295"/>
    <lineage>
        <taxon>Bacteria</taxon>
        <taxon>Pseudomonadati</taxon>
        <taxon>Spirochaetota</taxon>
        <taxon>Spirochaetia</taxon>
        <taxon>Spirochaetales</taxon>
        <taxon>Borreliaceae</taxon>
        <taxon>Borrelia</taxon>
    </lineage>
</organism>